<comment type="caution">
    <text evidence="9">The sequence shown here is derived from an EMBL/GenBank/DDBJ whole genome shotgun (WGS) entry which is preliminary data.</text>
</comment>
<keyword evidence="7" id="KW-0143">Chaperone</keyword>
<protein>
    <recommendedName>
        <fullName evidence="4">peptidylprolyl isomerase</fullName>
        <ecNumber evidence="4">5.2.1.8</ecNumber>
    </recommendedName>
</protein>
<dbReference type="EMBL" id="SJSA01000001">
    <property type="protein sequence ID" value="TGG40294.1"/>
    <property type="molecule type" value="Genomic_DNA"/>
</dbReference>
<evidence type="ECO:0000256" key="6">
    <source>
        <dbReference type="ARBA" id="ARBA00023110"/>
    </source>
</evidence>
<reference evidence="9 10" key="1">
    <citation type="submission" date="2019-02" db="EMBL/GenBank/DDBJ databases">
        <title>Isolation and identification of novel species under the genus Muribaculum.</title>
        <authorList>
            <person name="Miyake S."/>
            <person name="Ding Y."/>
            <person name="Low A."/>
            <person name="Soh M."/>
            <person name="Seedorf H."/>
        </authorList>
    </citation>
    <scope>NUCLEOTIDE SEQUENCE [LARGE SCALE GENOMIC DNA]</scope>
    <source>
        <strain evidence="9 10">TLL-A3</strain>
    </source>
</reference>
<evidence type="ECO:0000256" key="7">
    <source>
        <dbReference type="ARBA" id="ARBA00023186"/>
    </source>
</evidence>
<dbReference type="InterPro" id="IPR046357">
    <property type="entry name" value="PPIase_dom_sf"/>
</dbReference>
<evidence type="ECO:0000256" key="3">
    <source>
        <dbReference type="ARBA" id="ARBA00006577"/>
    </source>
</evidence>
<dbReference type="SUPFAM" id="SSF54534">
    <property type="entry name" value="FKBP-like"/>
    <property type="match status" value="1"/>
</dbReference>
<dbReference type="PANTHER" id="PTHR47861">
    <property type="entry name" value="FKBP-TYPE PEPTIDYL-PROLYL CIS-TRANS ISOMERASE SLYD"/>
    <property type="match status" value="1"/>
</dbReference>
<dbReference type="GeneID" id="82149370"/>
<keyword evidence="6" id="KW-0697">Rotamase</keyword>
<sequence length="196" mass="20456">MDKIQPGKYVEIAYDLYASLPGEPETQVHTVEPADPERFIFGITPGLIPALASALEGLEQGASFDVKVPAEEGIPFNPDDVASLDRDLFLDDKGNIDSRVKPGARIPMYTADGYQITGLVKEVTSEHVIMDFNHPLVGQALHFANGKVVTVRDATPEEIHPSPCGGGCGGCGGGCGSADGSDDSCCDNGGCCGGCN</sequence>
<evidence type="ECO:0000313" key="9">
    <source>
        <dbReference type="EMBL" id="TGG40294.1"/>
    </source>
</evidence>
<keyword evidence="10" id="KW-1185">Reference proteome</keyword>
<accession>A0A4Z0V7F2</accession>
<evidence type="ECO:0000256" key="4">
    <source>
        <dbReference type="ARBA" id="ARBA00013194"/>
    </source>
</evidence>
<dbReference type="RefSeq" id="WP_135471307.1">
    <property type="nucleotide sequence ID" value="NZ_CASJDB010000077.1"/>
</dbReference>
<evidence type="ECO:0000313" key="10">
    <source>
        <dbReference type="Proteomes" id="UP000297635"/>
    </source>
</evidence>
<dbReference type="GO" id="GO:0003755">
    <property type="term" value="F:peptidyl-prolyl cis-trans isomerase activity"/>
    <property type="evidence" value="ECO:0007669"/>
    <property type="project" value="UniProtKB-KW"/>
</dbReference>
<keyword evidence="8 9" id="KW-0413">Isomerase</keyword>
<gene>
    <name evidence="9" type="ORF">EZ315_06155</name>
</gene>
<dbReference type="PANTHER" id="PTHR47861:SF3">
    <property type="entry name" value="FKBP-TYPE PEPTIDYL-PROLYL CIS-TRANS ISOMERASE SLYD"/>
    <property type="match status" value="1"/>
</dbReference>
<dbReference type="AlphaFoldDB" id="A0A4Z0V7F2"/>
<evidence type="ECO:0000256" key="2">
    <source>
        <dbReference type="ARBA" id="ARBA00004496"/>
    </source>
</evidence>
<evidence type="ECO:0000256" key="8">
    <source>
        <dbReference type="ARBA" id="ARBA00023235"/>
    </source>
</evidence>
<comment type="subcellular location">
    <subcellularLocation>
        <location evidence="2">Cytoplasm</location>
    </subcellularLocation>
</comment>
<dbReference type="EC" id="5.2.1.8" evidence="4"/>
<evidence type="ECO:0000256" key="1">
    <source>
        <dbReference type="ARBA" id="ARBA00000971"/>
    </source>
</evidence>
<dbReference type="GO" id="GO:0005737">
    <property type="term" value="C:cytoplasm"/>
    <property type="evidence" value="ECO:0007669"/>
    <property type="project" value="UniProtKB-SubCell"/>
</dbReference>
<proteinExistence type="inferred from homology"/>
<dbReference type="Gene3D" id="3.10.50.40">
    <property type="match status" value="1"/>
</dbReference>
<evidence type="ECO:0000256" key="5">
    <source>
        <dbReference type="ARBA" id="ARBA00022490"/>
    </source>
</evidence>
<keyword evidence="5" id="KW-0963">Cytoplasm</keyword>
<organism evidence="9 10">
    <name type="scientific">Duncaniella freteri</name>
    <dbReference type="NCBI Taxonomy" id="2530391"/>
    <lineage>
        <taxon>Bacteria</taxon>
        <taxon>Pseudomonadati</taxon>
        <taxon>Bacteroidota</taxon>
        <taxon>Bacteroidia</taxon>
        <taxon>Bacteroidales</taxon>
        <taxon>Muribaculaceae</taxon>
        <taxon>Duncaniella</taxon>
    </lineage>
</organism>
<comment type="catalytic activity">
    <reaction evidence="1">
        <text>[protein]-peptidylproline (omega=180) = [protein]-peptidylproline (omega=0)</text>
        <dbReference type="Rhea" id="RHEA:16237"/>
        <dbReference type="Rhea" id="RHEA-COMP:10747"/>
        <dbReference type="Rhea" id="RHEA-COMP:10748"/>
        <dbReference type="ChEBI" id="CHEBI:83833"/>
        <dbReference type="ChEBI" id="CHEBI:83834"/>
        <dbReference type="EC" id="5.2.1.8"/>
    </reaction>
</comment>
<dbReference type="Proteomes" id="UP000297635">
    <property type="component" value="Unassembled WGS sequence"/>
</dbReference>
<comment type="similarity">
    <text evidence="3">Belongs to the FKBP-type PPIase family.</text>
</comment>
<name>A0A4Z0V7F2_9BACT</name>